<name>A0A0F9PVQ6_9ZZZZ</name>
<gene>
    <name evidence="1" type="ORF">LCGC14_1090130</name>
</gene>
<dbReference type="AlphaFoldDB" id="A0A0F9PVQ6"/>
<evidence type="ECO:0000313" key="1">
    <source>
        <dbReference type="EMBL" id="KKN05156.1"/>
    </source>
</evidence>
<comment type="caution">
    <text evidence="1">The sequence shown here is derived from an EMBL/GenBank/DDBJ whole genome shotgun (WGS) entry which is preliminary data.</text>
</comment>
<protein>
    <submittedName>
        <fullName evidence="1">Uncharacterized protein</fullName>
    </submittedName>
</protein>
<organism evidence="1">
    <name type="scientific">marine sediment metagenome</name>
    <dbReference type="NCBI Taxonomy" id="412755"/>
    <lineage>
        <taxon>unclassified sequences</taxon>
        <taxon>metagenomes</taxon>
        <taxon>ecological metagenomes</taxon>
    </lineage>
</organism>
<proteinExistence type="predicted"/>
<sequence>MTAITADNLSHFKTKIIPVDGMTVDLPVAASTVIYKDSFVGFNAAGYLVSYIPWAQATTPTGSPFVGIALQHITSQTSAGDALCKVQISGYFEYALTAAAQLDIGKPVFALDNATLTKLHVPAAVATGGGHEFVGTVVGIPSSANVLVDMGTHSSRQAYAAGLITVTRRLDVADVVNVEVYLLHETQNHNGAYLVSANAFVTEAFVTTSASAVVTLAHTLGTDTTLGCTITCITSAPVADLIAGIGGVMISGAAASNDNLILVPADKGVVAKVTTVATGGTITGAIDITATFAIR</sequence>
<accession>A0A0F9PVQ6</accession>
<dbReference type="EMBL" id="LAZR01004836">
    <property type="protein sequence ID" value="KKN05156.1"/>
    <property type="molecule type" value="Genomic_DNA"/>
</dbReference>
<reference evidence="1" key="1">
    <citation type="journal article" date="2015" name="Nature">
        <title>Complex archaea that bridge the gap between prokaryotes and eukaryotes.</title>
        <authorList>
            <person name="Spang A."/>
            <person name="Saw J.H."/>
            <person name="Jorgensen S.L."/>
            <person name="Zaremba-Niedzwiedzka K."/>
            <person name="Martijn J."/>
            <person name="Lind A.E."/>
            <person name="van Eijk R."/>
            <person name="Schleper C."/>
            <person name="Guy L."/>
            <person name="Ettema T.J."/>
        </authorList>
    </citation>
    <scope>NUCLEOTIDE SEQUENCE</scope>
</reference>